<organism evidence="1 2">
    <name type="scientific">Dyadobacter helix</name>
    <dbReference type="NCBI Taxonomy" id="2822344"/>
    <lineage>
        <taxon>Bacteria</taxon>
        <taxon>Pseudomonadati</taxon>
        <taxon>Bacteroidota</taxon>
        <taxon>Cytophagia</taxon>
        <taxon>Cytophagales</taxon>
        <taxon>Spirosomataceae</taxon>
        <taxon>Dyadobacter</taxon>
    </lineage>
</organism>
<name>A0A916JI48_9BACT</name>
<dbReference type="AlphaFoldDB" id="A0A916JI48"/>
<evidence type="ECO:0000313" key="2">
    <source>
        <dbReference type="Proteomes" id="UP000680038"/>
    </source>
</evidence>
<comment type="caution">
    <text evidence="1">The sequence shown here is derived from an EMBL/GenBank/DDBJ whole genome shotgun (WGS) entry which is preliminary data.</text>
</comment>
<protein>
    <submittedName>
        <fullName evidence="1">Uncharacterized protein</fullName>
    </submittedName>
</protein>
<sequence>MSFVLNKLSFAICFYKPGALLIQMDRQGSCLCVNQYLYDICIL</sequence>
<proteinExistence type="predicted"/>
<dbReference type="Proteomes" id="UP000680038">
    <property type="component" value="Unassembled WGS sequence"/>
</dbReference>
<gene>
    <name evidence="1" type="ORF">DYBT9275_04466</name>
</gene>
<reference evidence="1" key="1">
    <citation type="submission" date="2021-04" db="EMBL/GenBank/DDBJ databases">
        <authorList>
            <person name="Rodrigo-Torres L."/>
            <person name="Arahal R. D."/>
            <person name="Lucena T."/>
        </authorList>
    </citation>
    <scope>NUCLEOTIDE SEQUENCE</scope>
    <source>
        <strain evidence="1">CECT 9275</strain>
    </source>
</reference>
<evidence type="ECO:0000313" key="1">
    <source>
        <dbReference type="EMBL" id="CAG5009306.1"/>
    </source>
</evidence>
<dbReference type="EMBL" id="CAJRAF010000002">
    <property type="protein sequence ID" value="CAG5009306.1"/>
    <property type="molecule type" value="Genomic_DNA"/>
</dbReference>
<accession>A0A916JI48</accession>
<keyword evidence="2" id="KW-1185">Reference proteome</keyword>